<dbReference type="STRING" id="1189612.A33Q_1494"/>
<dbReference type="AlphaFoldDB" id="S2DGE8"/>
<sequence>MIKGTKKYLSDILYYLNLFLGLTFFLKIPFIGVITLKKLNNLQLSK</sequence>
<keyword evidence="1" id="KW-1133">Transmembrane helix</keyword>
<dbReference type="EMBL" id="ALWO02000024">
    <property type="protein sequence ID" value="EOZ98132.1"/>
    <property type="molecule type" value="Genomic_DNA"/>
</dbReference>
<keyword evidence="1" id="KW-0812">Transmembrane</keyword>
<evidence type="ECO:0000313" key="2">
    <source>
        <dbReference type="EMBL" id="EOZ98132.1"/>
    </source>
</evidence>
<protein>
    <submittedName>
        <fullName evidence="2">Uncharacterized protein</fullName>
    </submittedName>
</protein>
<name>S2DGE8_INDAL</name>
<organism evidence="2 3">
    <name type="scientific">Indibacter alkaliphilus (strain CCUG 57479 / KCTC 22604 / LW1)</name>
    <dbReference type="NCBI Taxonomy" id="1189612"/>
    <lineage>
        <taxon>Bacteria</taxon>
        <taxon>Pseudomonadati</taxon>
        <taxon>Bacteroidota</taxon>
        <taxon>Cytophagia</taxon>
        <taxon>Cytophagales</taxon>
        <taxon>Cyclobacteriaceae</taxon>
    </lineage>
</organism>
<evidence type="ECO:0000256" key="1">
    <source>
        <dbReference type="SAM" id="Phobius"/>
    </source>
</evidence>
<gene>
    <name evidence="2" type="ORF">A33Q_1494</name>
</gene>
<evidence type="ECO:0000313" key="3">
    <source>
        <dbReference type="Proteomes" id="UP000006073"/>
    </source>
</evidence>
<proteinExistence type="predicted"/>
<keyword evidence="1" id="KW-0472">Membrane</keyword>
<keyword evidence="3" id="KW-1185">Reference proteome</keyword>
<comment type="caution">
    <text evidence="2">The sequence shown here is derived from an EMBL/GenBank/DDBJ whole genome shotgun (WGS) entry which is preliminary data.</text>
</comment>
<dbReference type="Proteomes" id="UP000006073">
    <property type="component" value="Unassembled WGS sequence"/>
</dbReference>
<accession>S2DGE8</accession>
<reference evidence="2 3" key="1">
    <citation type="journal article" date="2013" name="Genome Announc.">
        <title>Draft Genome Sequence of Indibacter alkaliphilus Strain LW1T, Isolated from Lonar Lake, a Haloalkaline Lake in the Buldana District of Maharashtra, India.</title>
        <authorList>
            <person name="Singh A."/>
            <person name="Kumar Jangir P."/>
            <person name="Sharma R."/>
            <person name="Singh A."/>
            <person name="Kumar Pinnaka A."/>
            <person name="Shivaji S."/>
        </authorList>
    </citation>
    <scope>NUCLEOTIDE SEQUENCE [LARGE SCALE GENOMIC DNA]</scope>
    <source>
        <strain evidence="3">CCUG 57479 / KCTC 22604 / LW1</strain>
    </source>
</reference>
<feature type="transmembrane region" description="Helical" evidence="1">
    <location>
        <begin position="12"/>
        <end position="36"/>
    </location>
</feature>